<feature type="region of interest" description="Disordered" evidence="4">
    <location>
        <begin position="110"/>
        <end position="133"/>
    </location>
</feature>
<dbReference type="Gramene" id="rna-gnl|WGS:JABURB|Cocit.L0254.1">
    <property type="protein sequence ID" value="cds-KAF7845866.1"/>
    <property type="gene ID" value="gene-BT93_L0254"/>
</dbReference>
<evidence type="ECO:0000256" key="3">
    <source>
        <dbReference type="PROSITE-ProRule" id="PRU00181"/>
    </source>
</evidence>
<dbReference type="InterPro" id="IPR039294">
    <property type="entry name" value="EIF1AD"/>
</dbReference>
<dbReference type="OrthoDB" id="1738325at2759"/>
<dbReference type="Proteomes" id="UP000806378">
    <property type="component" value="Unassembled WGS sequence"/>
</dbReference>
<dbReference type="PANTHER" id="PTHR21641">
    <property type="entry name" value="TRANSLATION INITIATION FACTOR-RELATED"/>
    <property type="match status" value="1"/>
</dbReference>
<dbReference type="AlphaFoldDB" id="A0A8T0CIC2"/>
<dbReference type="Gene3D" id="2.40.50.140">
    <property type="entry name" value="Nucleic acid-binding proteins"/>
    <property type="match status" value="1"/>
</dbReference>
<keyword evidence="7" id="KW-1185">Reference proteome</keyword>
<evidence type="ECO:0000313" key="7">
    <source>
        <dbReference type="Proteomes" id="UP000806378"/>
    </source>
</evidence>
<accession>A0A8T0CIC2</accession>
<organism evidence="6 7">
    <name type="scientific">Corymbia citriodora subsp. variegata</name>
    <dbReference type="NCBI Taxonomy" id="360336"/>
    <lineage>
        <taxon>Eukaryota</taxon>
        <taxon>Viridiplantae</taxon>
        <taxon>Streptophyta</taxon>
        <taxon>Embryophyta</taxon>
        <taxon>Tracheophyta</taxon>
        <taxon>Spermatophyta</taxon>
        <taxon>Magnoliopsida</taxon>
        <taxon>eudicotyledons</taxon>
        <taxon>Gunneridae</taxon>
        <taxon>Pentapetalae</taxon>
        <taxon>rosids</taxon>
        <taxon>malvids</taxon>
        <taxon>Myrtales</taxon>
        <taxon>Myrtaceae</taxon>
        <taxon>Myrtoideae</taxon>
        <taxon>Eucalypteae</taxon>
        <taxon>Corymbia</taxon>
    </lineage>
</organism>
<dbReference type="InterPro" id="IPR001253">
    <property type="entry name" value="TIF_eIF-1A"/>
</dbReference>
<comment type="caution">
    <text evidence="6">The sequence shown here is derived from an EMBL/GenBank/DDBJ whole genome shotgun (WGS) entry which is preliminary data.</text>
</comment>
<keyword evidence="3" id="KW-0396">Initiation factor</keyword>
<dbReference type="Pfam" id="PF01176">
    <property type="entry name" value="eIF-1a"/>
    <property type="match status" value="1"/>
</dbReference>
<evidence type="ECO:0000256" key="2">
    <source>
        <dbReference type="ARBA" id="ARBA00022884"/>
    </source>
</evidence>
<dbReference type="InterPro" id="IPR006196">
    <property type="entry name" value="RNA-binding_domain_S1_IF1"/>
</dbReference>
<gene>
    <name evidence="6" type="ORF">BT93_L0254</name>
</gene>
<sequence length="133" mass="15095">MAPPRRRLQETISETLTPPTTLSPSQCLARIKSAAGNNLYNVELPNGHALLVELEAKFRSQIWLKRGGYVLIDISTLAERENKLDGQITNVVTDEKLWRKQKYWPKEFQKKVANDSEEEDSVVGKMPPSDDSE</sequence>
<evidence type="ECO:0000256" key="4">
    <source>
        <dbReference type="SAM" id="MobiDB-lite"/>
    </source>
</evidence>
<dbReference type="GO" id="GO:0005634">
    <property type="term" value="C:nucleus"/>
    <property type="evidence" value="ECO:0007669"/>
    <property type="project" value="TreeGrafter"/>
</dbReference>
<dbReference type="InterPro" id="IPR012340">
    <property type="entry name" value="NA-bd_OB-fold"/>
</dbReference>
<evidence type="ECO:0000313" key="6">
    <source>
        <dbReference type="EMBL" id="KAF7845866.1"/>
    </source>
</evidence>
<evidence type="ECO:0000259" key="5">
    <source>
        <dbReference type="PROSITE" id="PS50832"/>
    </source>
</evidence>
<reference evidence="6" key="1">
    <citation type="submission" date="2020-05" db="EMBL/GenBank/DDBJ databases">
        <title>WGS assembly of Corymbia citriodora subspecies variegata.</title>
        <authorList>
            <person name="Barry K."/>
            <person name="Hundley H."/>
            <person name="Shu S."/>
            <person name="Jenkins J."/>
            <person name="Grimwood J."/>
            <person name="Baten A."/>
        </authorList>
    </citation>
    <scope>NUCLEOTIDE SEQUENCE</scope>
    <source>
        <strain evidence="6">CV2-018</strain>
    </source>
</reference>
<dbReference type="SUPFAM" id="SSF50249">
    <property type="entry name" value="Nucleic acid-binding proteins"/>
    <property type="match status" value="1"/>
</dbReference>
<dbReference type="EMBL" id="MU098744">
    <property type="protein sequence ID" value="KAF7845866.1"/>
    <property type="molecule type" value="Genomic_DNA"/>
</dbReference>
<dbReference type="GO" id="GO:0003723">
    <property type="term" value="F:RNA binding"/>
    <property type="evidence" value="ECO:0007669"/>
    <property type="project" value="UniProtKB-KW"/>
</dbReference>
<dbReference type="SMART" id="SM00652">
    <property type="entry name" value="eIF1a"/>
    <property type="match status" value="1"/>
</dbReference>
<dbReference type="PANTHER" id="PTHR21641:SF0">
    <property type="entry name" value="RNA-BINDING PROTEIN EIF1AD-RELATED"/>
    <property type="match status" value="1"/>
</dbReference>
<keyword evidence="2" id="KW-0694">RNA-binding</keyword>
<keyword evidence="3" id="KW-0648">Protein biosynthesis</keyword>
<feature type="domain" description="S1-like" evidence="5">
    <location>
        <begin position="26"/>
        <end position="85"/>
    </location>
</feature>
<name>A0A8T0CIC2_CORYI</name>
<protein>
    <recommendedName>
        <fullName evidence="5">S1-like domain-containing protein</fullName>
    </recommendedName>
</protein>
<proteinExistence type="inferred from homology"/>
<comment type="similarity">
    <text evidence="1">Belongs to the EIF1AD family.</text>
</comment>
<evidence type="ECO:0000256" key="1">
    <source>
        <dbReference type="ARBA" id="ARBA00007340"/>
    </source>
</evidence>
<dbReference type="GO" id="GO:0003743">
    <property type="term" value="F:translation initiation factor activity"/>
    <property type="evidence" value="ECO:0007669"/>
    <property type="project" value="UniProtKB-UniRule"/>
</dbReference>
<dbReference type="PROSITE" id="PS50832">
    <property type="entry name" value="S1_IF1_TYPE"/>
    <property type="match status" value="1"/>
</dbReference>